<comment type="subcellular location">
    <subcellularLocation>
        <location evidence="1">Host cell</location>
    </subcellularLocation>
    <subcellularLocation>
        <location evidence="2">Secreted</location>
    </subcellularLocation>
</comment>
<evidence type="ECO:0000256" key="4">
    <source>
        <dbReference type="ARBA" id="ARBA00022525"/>
    </source>
</evidence>
<dbReference type="EMBL" id="RCMK01001083">
    <property type="protein sequence ID" value="KAG2902558.1"/>
    <property type="molecule type" value="Genomic_DNA"/>
</dbReference>
<feature type="domain" description="RxLR effector PexRD54 WY" evidence="8">
    <location>
        <begin position="95"/>
        <end position="119"/>
    </location>
</feature>
<evidence type="ECO:0000313" key="11">
    <source>
        <dbReference type="EMBL" id="KAG2916112.1"/>
    </source>
</evidence>
<keyword evidence="5 7" id="KW-0732">Signal</keyword>
<dbReference type="GO" id="GO:0005576">
    <property type="term" value="C:extracellular region"/>
    <property type="evidence" value="ECO:0007669"/>
    <property type="project" value="UniProtKB-SubCell"/>
</dbReference>
<reference evidence="9" key="1">
    <citation type="submission" date="2018-10" db="EMBL/GenBank/DDBJ databases">
        <title>Effector identification in a new, highly contiguous assembly of the strawberry crown rot pathogen Phytophthora cactorum.</title>
        <authorList>
            <person name="Armitage A.D."/>
            <person name="Nellist C.F."/>
            <person name="Bates H."/>
            <person name="Vickerstaff R.J."/>
            <person name="Harrison R.J."/>
        </authorList>
    </citation>
    <scope>NUCLEOTIDE SEQUENCE</scope>
    <source>
        <strain evidence="9">15-7</strain>
        <strain evidence="11">4032</strain>
        <strain evidence="10">4040</strain>
        <strain evidence="12">P415</strain>
    </source>
</reference>
<gene>
    <name evidence="9" type="ORF">PC113_g11278</name>
    <name evidence="11" type="ORF">PC115_g11150</name>
    <name evidence="10" type="ORF">PC117_g21453</name>
    <name evidence="12" type="ORF">PC118_g17796</name>
</gene>
<evidence type="ECO:0000256" key="6">
    <source>
        <dbReference type="ARBA" id="ARBA00023026"/>
    </source>
</evidence>
<comment type="similarity">
    <text evidence="3">Belongs to the RxLR effector family.</text>
</comment>
<dbReference type="GO" id="GO:0043657">
    <property type="term" value="C:host cell"/>
    <property type="evidence" value="ECO:0007669"/>
    <property type="project" value="UniProtKB-SubCell"/>
</dbReference>
<sequence>MRLQFVFTLAIFFVMINACSAFSFTAQRIEDPGQINTVPPFDPRIFTPTKNAGTNGKRAKIPAISNRALRPNHEPGKGKTDIEGNVRWSWKNMLFQRLHVVKAGGKLDDNPEFIQWLQYAMKYRDK</sequence>
<evidence type="ECO:0000313" key="9">
    <source>
        <dbReference type="EMBL" id="KAG2856761.1"/>
    </source>
</evidence>
<dbReference type="Proteomes" id="UP000774804">
    <property type="component" value="Unassembled WGS sequence"/>
</dbReference>
<evidence type="ECO:0000313" key="12">
    <source>
        <dbReference type="EMBL" id="KAG2968802.1"/>
    </source>
</evidence>
<evidence type="ECO:0000313" key="10">
    <source>
        <dbReference type="EMBL" id="KAG2902558.1"/>
    </source>
</evidence>
<evidence type="ECO:0000256" key="7">
    <source>
        <dbReference type="SAM" id="SignalP"/>
    </source>
</evidence>
<proteinExistence type="inferred from homology"/>
<keyword evidence="6" id="KW-0843">Virulence</keyword>
<comment type="caution">
    <text evidence="9">The sequence shown here is derived from an EMBL/GenBank/DDBJ whole genome shotgun (WGS) entry which is preliminary data.</text>
</comment>
<dbReference type="Proteomes" id="UP000697107">
    <property type="component" value="Unassembled WGS sequence"/>
</dbReference>
<name>A0A8T0Z4F9_9STRA</name>
<evidence type="ECO:0000256" key="1">
    <source>
        <dbReference type="ARBA" id="ARBA00004340"/>
    </source>
</evidence>
<evidence type="ECO:0000256" key="3">
    <source>
        <dbReference type="ARBA" id="ARBA00010400"/>
    </source>
</evidence>
<organism evidence="9 13">
    <name type="scientific">Phytophthora cactorum</name>
    <dbReference type="NCBI Taxonomy" id="29920"/>
    <lineage>
        <taxon>Eukaryota</taxon>
        <taxon>Sar</taxon>
        <taxon>Stramenopiles</taxon>
        <taxon>Oomycota</taxon>
        <taxon>Peronosporomycetes</taxon>
        <taxon>Peronosporales</taxon>
        <taxon>Peronosporaceae</taxon>
        <taxon>Phytophthora</taxon>
    </lineage>
</organism>
<dbReference type="EMBL" id="RCML01000833">
    <property type="protein sequence ID" value="KAG2968802.1"/>
    <property type="molecule type" value="Genomic_DNA"/>
</dbReference>
<feature type="signal peptide" evidence="7">
    <location>
        <begin position="1"/>
        <end position="21"/>
    </location>
</feature>
<protein>
    <recommendedName>
        <fullName evidence="8">RxLR effector PexRD54 WY domain-containing protein</fullName>
    </recommendedName>
</protein>
<dbReference type="EMBL" id="RCMG01000318">
    <property type="protein sequence ID" value="KAG2856761.1"/>
    <property type="molecule type" value="Genomic_DNA"/>
</dbReference>
<evidence type="ECO:0000256" key="5">
    <source>
        <dbReference type="ARBA" id="ARBA00022729"/>
    </source>
</evidence>
<dbReference type="Pfam" id="PF22748">
    <property type="entry name" value="PexRD54_WY"/>
    <property type="match status" value="1"/>
</dbReference>
<dbReference type="EMBL" id="RCMI01000344">
    <property type="protein sequence ID" value="KAG2916112.1"/>
    <property type="molecule type" value="Genomic_DNA"/>
</dbReference>
<keyword evidence="4" id="KW-0964">Secreted</keyword>
<feature type="chain" id="PRO_5036275016" description="RxLR effector PexRD54 WY domain-containing protein" evidence="7">
    <location>
        <begin position="22"/>
        <end position="126"/>
    </location>
</feature>
<evidence type="ECO:0000256" key="2">
    <source>
        <dbReference type="ARBA" id="ARBA00004613"/>
    </source>
</evidence>
<evidence type="ECO:0000313" key="13">
    <source>
        <dbReference type="Proteomes" id="UP000735874"/>
    </source>
</evidence>
<dbReference type="Proteomes" id="UP000735874">
    <property type="component" value="Unassembled WGS sequence"/>
</dbReference>
<dbReference type="Proteomes" id="UP000736787">
    <property type="component" value="Unassembled WGS sequence"/>
</dbReference>
<dbReference type="InterPro" id="IPR054463">
    <property type="entry name" value="PexRD54_WY"/>
</dbReference>
<dbReference type="AlphaFoldDB" id="A0A8T0Z4F9"/>
<evidence type="ECO:0000259" key="8">
    <source>
        <dbReference type="Pfam" id="PF22748"/>
    </source>
</evidence>
<accession>A0A8T0Z4F9</accession>